<evidence type="ECO:0000313" key="9">
    <source>
        <dbReference type="Proteomes" id="UP001321492"/>
    </source>
</evidence>
<evidence type="ECO:0000256" key="6">
    <source>
        <dbReference type="ARBA" id="ARBA00049348"/>
    </source>
</evidence>
<gene>
    <name evidence="8" type="ORF">QNA08_15040</name>
</gene>
<keyword evidence="2 8" id="KW-0489">Methyltransferase</keyword>
<organism evidence="8 9">
    <name type="scientific">Chelatococcus albus</name>
    <dbReference type="NCBI Taxonomy" id="3047466"/>
    <lineage>
        <taxon>Bacteria</taxon>
        <taxon>Pseudomonadati</taxon>
        <taxon>Pseudomonadota</taxon>
        <taxon>Alphaproteobacteria</taxon>
        <taxon>Hyphomicrobiales</taxon>
        <taxon>Chelatococcaceae</taxon>
        <taxon>Chelatococcus</taxon>
    </lineage>
</organism>
<keyword evidence="5" id="KW-0234">DNA repair</keyword>
<evidence type="ECO:0000256" key="5">
    <source>
        <dbReference type="ARBA" id="ARBA00023204"/>
    </source>
</evidence>
<protein>
    <submittedName>
        <fullName evidence="8">Methylated-DNA--[protein]-cysteine S-methyltransferase</fullName>
        <ecNumber evidence="8">2.1.1.63</ecNumber>
    </submittedName>
</protein>
<comment type="catalytic activity">
    <reaction evidence="6">
        <text>a 6-O-methyl-2'-deoxyguanosine in DNA + L-cysteinyl-[protein] = S-methyl-L-cysteinyl-[protein] + a 2'-deoxyguanosine in DNA</text>
        <dbReference type="Rhea" id="RHEA:24000"/>
        <dbReference type="Rhea" id="RHEA-COMP:10131"/>
        <dbReference type="Rhea" id="RHEA-COMP:10132"/>
        <dbReference type="Rhea" id="RHEA-COMP:11367"/>
        <dbReference type="Rhea" id="RHEA-COMP:11368"/>
        <dbReference type="ChEBI" id="CHEBI:29950"/>
        <dbReference type="ChEBI" id="CHEBI:82612"/>
        <dbReference type="ChEBI" id="CHEBI:85445"/>
        <dbReference type="ChEBI" id="CHEBI:85448"/>
        <dbReference type="EC" id="2.1.1.63"/>
    </reaction>
</comment>
<dbReference type="Gene3D" id="1.10.10.10">
    <property type="entry name" value="Winged helix-like DNA-binding domain superfamily/Winged helix DNA-binding domain"/>
    <property type="match status" value="1"/>
</dbReference>
<feature type="domain" description="Methylated-DNA-[protein]-cysteine S-methyltransferase DNA binding" evidence="7">
    <location>
        <begin position="88"/>
        <end position="169"/>
    </location>
</feature>
<dbReference type="EMBL" id="JASJEV010000010">
    <property type="protein sequence ID" value="MDJ1159550.1"/>
    <property type="molecule type" value="Genomic_DNA"/>
</dbReference>
<dbReference type="PROSITE" id="PS00374">
    <property type="entry name" value="MGMT"/>
    <property type="match status" value="1"/>
</dbReference>
<dbReference type="InterPro" id="IPR036217">
    <property type="entry name" value="MethylDNA_cys_MeTrfase_DNAb"/>
</dbReference>
<dbReference type="NCBIfam" id="TIGR00589">
    <property type="entry name" value="ogt"/>
    <property type="match status" value="1"/>
</dbReference>
<dbReference type="PANTHER" id="PTHR10815:SF5">
    <property type="entry name" value="METHYLATED-DNA--PROTEIN-CYSTEINE METHYLTRANSFERASE"/>
    <property type="match status" value="1"/>
</dbReference>
<evidence type="ECO:0000256" key="1">
    <source>
        <dbReference type="ARBA" id="ARBA00001286"/>
    </source>
</evidence>
<reference evidence="8 9" key="1">
    <citation type="submission" date="2023-05" db="EMBL/GenBank/DDBJ databases">
        <title>Chelatococcus sp. nov., a moderately thermophilic bacterium isolated from hot spring microbial mat.</title>
        <authorList>
            <person name="Hu C.-J."/>
            <person name="Li W.-J."/>
        </authorList>
    </citation>
    <scope>NUCLEOTIDE SEQUENCE [LARGE SCALE GENOMIC DNA]</scope>
    <source>
        <strain evidence="8 9">SYSU G07232</strain>
    </source>
</reference>
<keyword evidence="9" id="KW-1185">Reference proteome</keyword>
<dbReference type="GO" id="GO:0032259">
    <property type="term" value="P:methylation"/>
    <property type="evidence" value="ECO:0007669"/>
    <property type="project" value="UniProtKB-KW"/>
</dbReference>
<sequence>MTAYGFALFDTAVGRCGIAWGERGIVGLQLPEASERETRTRLVRRCPGAQETAPPPDVQRTIDSIVALLTGAPCDLSAVALDMETVPPFDRRVYEIARGIAPGETLTYGAIAARLGDPGLARAVGQALGRNPFPIIVPCHRVLASGGKAGGFSANGCVATKRRLLAIEGAPVGGAPTLFDLGLLEDPQLVIDPRR</sequence>
<dbReference type="EC" id="2.1.1.63" evidence="8"/>
<evidence type="ECO:0000256" key="3">
    <source>
        <dbReference type="ARBA" id="ARBA00022679"/>
    </source>
</evidence>
<dbReference type="PANTHER" id="PTHR10815">
    <property type="entry name" value="METHYLATED-DNA--PROTEIN-CYSTEINE METHYLTRANSFERASE"/>
    <property type="match status" value="1"/>
</dbReference>
<dbReference type="Gene3D" id="3.30.160.70">
    <property type="entry name" value="Methylated DNA-protein cysteine methyltransferase domain"/>
    <property type="match status" value="1"/>
</dbReference>
<evidence type="ECO:0000256" key="4">
    <source>
        <dbReference type="ARBA" id="ARBA00022763"/>
    </source>
</evidence>
<proteinExistence type="predicted"/>
<dbReference type="GO" id="GO:0003908">
    <property type="term" value="F:methylated-DNA-[protein]-cysteine S-methyltransferase activity"/>
    <property type="evidence" value="ECO:0007669"/>
    <property type="project" value="UniProtKB-EC"/>
</dbReference>
<comment type="caution">
    <text evidence="8">The sequence shown here is derived from an EMBL/GenBank/DDBJ whole genome shotgun (WGS) entry which is preliminary data.</text>
</comment>
<dbReference type="InterPro" id="IPR036388">
    <property type="entry name" value="WH-like_DNA-bd_sf"/>
</dbReference>
<dbReference type="Proteomes" id="UP001321492">
    <property type="component" value="Unassembled WGS sequence"/>
</dbReference>
<keyword evidence="4" id="KW-0227">DNA damage</keyword>
<dbReference type="CDD" id="cd06445">
    <property type="entry name" value="ATase"/>
    <property type="match status" value="1"/>
</dbReference>
<evidence type="ECO:0000313" key="8">
    <source>
        <dbReference type="EMBL" id="MDJ1159550.1"/>
    </source>
</evidence>
<evidence type="ECO:0000256" key="2">
    <source>
        <dbReference type="ARBA" id="ARBA00022603"/>
    </source>
</evidence>
<dbReference type="SUPFAM" id="SSF53155">
    <property type="entry name" value="Methylated DNA-protein cysteine methyltransferase domain"/>
    <property type="match status" value="1"/>
</dbReference>
<comment type="catalytic activity">
    <reaction evidence="1">
        <text>a 4-O-methyl-thymidine in DNA + L-cysteinyl-[protein] = a thymidine in DNA + S-methyl-L-cysteinyl-[protein]</text>
        <dbReference type="Rhea" id="RHEA:53428"/>
        <dbReference type="Rhea" id="RHEA-COMP:10131"/>
        <dbReference type="Rhea" id="RHEA-COMP:10132"/>
        <dbReference type="Rhea" id="RHEA-COMP:13555"/>
        <dbReference type="Rhea" id="RHEA-COMP:13556"/>
        <dbReference type="ChEBI" id="CHEBI:29950"/>
        <dbReference type="ChEBI" id="CHEBI:82612"/>
        <dbReference type="ChEBI" id="CHEBI:137386"/>
        <dbReference type="ChEBI" id="CHEBI:137387"/>
        <dbReference type="EC" id="2.1.1.63"/>
    </reaction>
</comment>
<name>A0ABT7AK97_9HYPH</name>
<dbReference type="RefSeq" id="WP_283741547.1">
    <property type="nucleotide sequence ID" value="NZ_JASJEV010000010.1"/>
</dbReference>
<dbReference type="InterPro" id="IPR014048">
    <property type="entry name" value="MethylDNA_cys_MeTrfase_DNA-bd"/>
</dbReference>
<dbReference type="SUPFAM" id="SSF46767">
    <property type="entry name" value="Methylated DNA-protein cysteine methyltransferase, C-terminal domain"/>
    <property type="match status" value="1"/>
</dbReference>
<dbReference type="Pfam" id="PF01035">
    <property type="entry name" value="DNA_binding_1"/>
    <property type="match status" value="1"/>
</dbReference>
<dbReference type="InterPro" id="IPR036631">
    <property type="entry name" value="MGMT_N_sf"/>
</dbReference>
<keyword evidence="3 8" id="KW-0808">Transferase</keyword>
<accession>A0ABT7AK97</accession>
<evidence type="ECO:0000259" key="7">
    <source>
        <dbReference type="Pfam" id="PF01035"/>
    </source>
</evidence>
<dbReference type="InterPro" id="IPR001497">
    <property type="entry name" value="MethylDNA_cys_MeTrfase_AS"/>
</dbReference>